<organism evidence="4">
    <name type="scientific">marine sediment metagenome</name>
    <dbReference type="NCBI Taxonomy" id="412755"/>
    <lineage>
        <taxon>unclassified sequences</taxon>
        <taxon>metagenomes</taxon>
        <taxon>ecological metagenomes</taxon>
    </lineage>
</organism>
<reference evidence="4" key="1">
    <citation type="journal article" date="2015" name="Nature">
        <title>Complex archaea that bridge the gap between prokaryotes and eukaryotes.</title>
        <authorList>
            <person name="Spang A."/>
            <person name="Saw J.H."/>
            <person name="Jorgensen S.L."/>
            <person name="Zaremba-Niedzwiedzka K."/>
            <person name="Martijn J."/>
            <person name="Lind A.E."/>
            <person name="van Eijk R."/>
            <person name="Schleper C."/>
            <person name="Guy L."/>
            <person name="Ettema T.J."/>
        </authorList>
    </citation>
    <scope>NUCLEOTIDE SEQUENCE</scope>
</reference>
<evidence type="ECO:0000259" key="3">
    <source>
        <dbReference type="Pfam" id="PF22570"/>
    </source>
</evidence>
<feature type="transmembrane region" description="Helical" evidence="1">
    <location>
        <begin position="30"/>
        <end position="46"/>
    </location>
</feature>
<evidence type="ECO:0000256" key="1">
    <source>
        <dbReference type="SAM" id="Phobius"/>
    </source>
</evidence>
<dbReference type="EMBL" id="LAZR01016540">
    <property type="protein sequence ID" value="KKM04064.1"/>
    <property type="molecule type" value="Genomic_DNA"/>
</dbReference>
<dbReference type="Pfam" id="PF09851">
    <property type="entry name" value="SHOCT"/>
    <property type="match status" value="1"/>
</dbReference>
<gene>
    <name evidence="4" type="ORF">LCGC14_1768010</name>
</gene>
<feature type="domain" description="SHOCT" evidence="2">
    <location>
        <begin position="68"/>
        <end position="94"/>
    </location>
</feature>
<dbReference type="InterPro" id="IPR054331">
    <property type="entry name" value="LiaF_TM"/>
</dbReference>
<protein>
    <submittedName>
        <fullName evidence="4">Uncharacterized protein</fullName>
    </submittedName>
</protein>
<dbReference type="Pfam" id="PF22570">
    <property type="entry name" value="LiaF-TM"/>
    <property type="match status" value="1"/>
</dbReference>
<evidence type="ECO:0000259" key="2">
    <source>
        <dbReference type="Pfam" id="PF09851"/>
    </source>
</evidence>
<sequence>MWFGIVLVIVGILLLLKTLGVPITGNLWGIFWALVLLAIGASIITRRTKWGLGRDFPFWHHHAHSQKDAMEALKRRYARGEITKEEFEKMKQDLAEE</sequence>
<accession>A0A0F9GZ09</accession>
<keyword evidence="1" id="KW-1133">Transmembrane helix</keyword>
<dbReference type="CDD" id="cd11586">
    <property type="entry name" value="VbhA_like"/>
    <property type="match status" value="1"/>
</dbReference>
<proteinExistence type="predicted"/>
<keyword evidence="1" id="KW-0472">Membrane</keyword>
<dbReference type="InterPro" id="IPR033788">
    <property type="entry name" value="VbhA-like"/>
</dbReference>
<comment type="caution">
    <text evidence="4">The sequence shown here is derived from an EMBL/GenBank/DDBJ whole genome shotgun (WGS) entry which is preliminary data.</text>
</comment>
<evidence type="ECO:0000313" key="4">
    <source>
        <dbReference type="EMBL" id="KKM04064.1"/>
    </source>
</evidence>
<name>A0A0F9GZ09_9ZZZZ</name>
<feature type="domain" description="LiaF transmembrane" evidence="3">
    <location>
        <begin position="2"/>
        <end position="49"/>
    </location>
</feature>
<dbReference type="AlphaFoldDB" id="A0A0F9GZ09"/>
<keyword evidence="1" id="KW-0812">Transmembrane</keyword>
<dbReference type="InterPro" id="IPR018649">
    <property type="entry name" value="SHOCT"/>
</dbReference>